<keyword evidence="7" id="KW-0283">Flagellar rotation</keyword>
<feature type="transmembrane region" description="Helical" evidence="12">
    <location>
        <begin position="7"/>
        <end position="24"/>
    </location>
</feature>
<evidence type="ECO:0000256" key="2">
    <source>
        <dbReference type="ARBA" id="ARBA00008038"/>
    </source>
</evidence>
<dbReference type="RefSeq" id="WP_052606316.1">
    <property type="nucleotide sequence ID" value="NZ_JXYS01000080.1"/>
</dbReference>
<reference evidence="15 16" key="1">
    <citation type="submission" date="2015-01" db="EMBL/GenBank/DDBJ databases">
        <title>Draft genome of the acidophilic iron oxidizer Acidithrix ferrooxidans strain Py-F3.</title>
        <authorList>
            <person name="Poehlein A."/>
            <person name="Eisen S."/>
            <person name="Schloemann M."/>
            <person name="Johnson B.D."/>
            <person name="Daniel R."/>
            <person name="Muehling M."/>
        </authorList>
    </citation>
    <scope>NUCLEOTIDE SEQUENCE [LARGE SCALE GENOMIC DNA]</scope>
    <source>
        <strain evidence="15 16">Py-F3</strain>
    </source>
</reference>
<dbReference type="PROSITE" id="PS01307">
    <property type="entry name" value="MOTA"/>
    <property type="match status" value="1"/>
</dbReference>
<proteinExistence type="inferred from homology"/>
<evidence type="ECO:0000259" key="13">
    <source>
        <dbReference type="Pfam" id="PF01618"/>
    </source>
</evidence>
<evidence type="ECO:0000256" key="9">
    <source>
        <dbReference type="ARBA" id="ARBA00022989"/>
    </source>
</evidence>
<dbReference type="PATRIC" id="fig|1280514.3.peg.3430"/>
<dbReference type="GO" id="GO:0071978">
    <property type="term" value="P:bacterial-type flagellum-dependent swarming motility"/>
    <property type="evidence" value="ECO:0007669"/>
    <property type="project" value="InterPro"/>
</dbReference>
<evidence type="ECO:0000256" key="10">
    <source>
        <dbReference type="ARBA" id="ARBA00023065"/>
    </source>
</evidence>
<comment type="caution">
    <text evidence="15">The sequence shown here is derived from an EMBL/GenBank/DDBJ whole genome shotgun (WGS) entry which is preliminary data.</text>
</comment>
<evidence type="ECO:0000256" key="4">
    <source>
        <dbReference type="ARBA" id="ARBA00022475"/>
    </source>
</evidence>
<evidence type="ECO:0000256" key="12">
    <source>
        <dbReference type="SAM" id="Phobius"/>
    </source>
</evidence>
<dbReference type="InterPro" id="IPR047055">
    <property type="entry name" value="MotA-like"/>
</dbReference>
<accession>A0A0D8HFA3</accession>
<evidence type="ECO:0000256" key="11">
    <source>
        <dbReference type="ARBA" id="ARBA00023136"/>
    </source>
</evidence>
<evidence type="ECO:0000256" key="5">
    <source>
        <dbReference type="ARBA" id="ARBA00022500"/>
    </source>
</evidence>
<dbReference type="PANTHER" id="PTHR30433">
    <property type="entry name" value="CHEMOTAXIS PROTEIN MOTA"/>
    <property type="match status" value="1"/>
</dbReference>
<keyword evidence="11 12" id="KW-0472">Membrane</keyword>
<dbReference type="GO" id="GO:0005886">
    <property type="term" value="C:plasma membrane"/>
    <property type="evidence" value="ECO:0007669"/>
    <property type="project" value="UniProtKB-SubCell"/>
</dbReference>
<dbReference type="Proteomes" id="UP000032360">
    <property type="component" value="Unassembled WGS sequence"/>
</dbReference>
<evidence type="ECO:0000313" key="15">
    <source>
        <dbReference type="EMBL" id="KJF16554.1"/>
    </source>
</evidence>
<dbReference type="Pfam" id="PF01618">
    <property type="entry name" value="MotA_ExbB"/>
    <property type="match status" value="1"/>
</dbReference>
<dbReference type="NCBIfam" id="NF006583">
    <property type="entry name" value="PRK09109.1"/>
    <property type="match status" value="1"/>
</dbReference>
<feature type="transmembrane region" description="Helical" evidence="12">
    <location>
        <begin position="181"/>
        <end position="203"/>
    </location>
</feature>
<feature type="domain" description="Motility protein A N-terminal" evidence="14">
    <location>
        <begin position="7"/>
        <end position="77"/>
    </location>
</feature>
<feature type="domain" description="MotA/TolQ/ExbB proton channel" evidence="13">
    <location>
        <begin position="100"/>
        <end position="216"/>
    </location>
</feature>
<sequence>MDFATPIGIGVALVAIMVSMIMDGGNPASLIAPSSMLLIFGGTIGVTMATVRLKDMSMLIGGIKSAMLAKAPVAEESIADLVKYAEVARKEGLLVLESAAKDIEDPFMKKGLQMVVDGSDPEVIRMILEGDIDSMKARHKAAGKIFKDMGGYAPTIGILGTVMGLVHVLQNLSNPSTLGPAISAAFTATLWGVMTANVIWLPIEGKLHRMGELEVKAKQLTLDGILAIQEGSAPRIVEQQLLTYLAPKDREALEAAKAASKKKAA</sequence>
<keyword evidence="5" id="KW-0145">Chemotaxis</keyword>
<evidence type="ECO:0000256" key="7">
    <source>
        <dbReference type="ARBA" id="ARBA00022779"/>
    </source>
</evidence>
<dbReference type="Pfam" id="PF20560">
    <property type="entry name" value="MotA_N"/>
    <property type="match status" value="1"/>
</dbReference>
<keyword evidence="8" id="KW-0375">Hydrogen ion transport</keyword>
<comment type="similarity">
    <text evidence="2">Belongs to the MotA family.</text>
</comment>
<comment type="subcellular location">
    <subcellularLocation>
        <location evidence="1">Cell membrane</location>
        <topology evidence="1">Multi-pass membrane protein</topology>
    </subcellularLocation>
</comment>
<keyword evidence="6 12" id="KW-0812">Transmembrane</keyword>
<organism evidence="15 16">
    <name type="scientific">Acidithrix ferrooxidans</name>
    <dbReference type="NCBI Taxonomy" id="1280514"/>
    <lineage>
        <taxon>Bacteria</taxon>
        <taxon>Bacillati</taxon>
        <taxon>Actinomycetota</taxon>
        <taxon>Acidimicrobiia</taxon>
        <taxon>Acidimicrobiales</taxon>
        <taxon>Acidimicrobiaceae</taxon>
        <taxon>Acidithrix</taxon>
    </lineage>
</organism>
<dbReference type="InterPro" id="IPR002898">
    <property type="entry name" value="MotA_ExbB_proton_chnl"/>
</dbReference>
<evidence type="ECO:0000256" key="1">
    <source>
        <dbReference type="ARBA" id="ARBA00004651"/>
    </source>
</evidence>
<evidence type="ECO:0000256" key="3">
    <source>
        <dbReference type="ARBA" id="ARBA00022448"/>
    </source>
</evidence>
<dbReference type="AlphaFoldDB" id="A0A0D8HFA3"/>
<feature type="transmembrane region" description="Helical" evidence="12">
    <location>
        <begin position="30"/>
        <end position="51"/>
    </location>
</feature>
<keyword evidence="3" id="KW-0813">Transport</keyword>
<dbReference type="STRING" id="1280514.AXFE_26170"/>
<dbReference type="GO" id="GO:0006935">
    <property type="term" value="P:chemotaxis"/>
    <property type="evidence" value="ECO:0007669"/>
    <property type="project" value="UniProtKB-KW"/>
</dbReference>
<dbReference type="GO" id="GO:1902600">
    <property type="term" value="P:proton transmembrane transport"/>
    <property type="evidence" value="ECO:0007669"/>
    <property type="project" value="UniProtKB-KW"/>
</dbReference>
<dbReference type="PANTHER" id="PTHR30433:SF3">
    <property type="entry name" value="MOTILITY PROTEIN A"/>
    <property type="match status" value="1"/>
</dbReference>
<evidence type="ECO:0000313" key="16">
    <source>
        <dbReference type="Proteomes" id="UP000032360"/>
    </source>
</evidence>
<evidence type="ECO:0000259" key="14">
    <source>
        <dbReference type="Pfam" id="PF20560"/>
    </source>
</evidence>
<keyword evidence="16" id="KW-1185">Reference proteome</keyword>
<gene>
    <name evidence="15" type="primary">pomA</name>
    <name evidence="15" type="ORF">AXFE_26170</name>
</gene>
<dbReference type="OrthoDB" id="9806929at2"/>
<keyword evidence="4" id="KW-1003">Cell membrane</keyword>
<dbReference type="InterPro" id="IPR000540">
    <property type="entry name" value="Flag_MotA_CS"/>
</dbReference>
<keyword evidence="9 12" id="KW-1133">Transmembrane helix</keyword>
<dbReference type="InterPro" id="IPR046786">
    <property type="entry name" value="MotA_N"/>
</dbReference>
<keyword evidence="10" id="KW-0406">Ion transport</keyword>
<dbReference type="EMBL" id="JXYS01000080">
    <property type="protein sequence ID" value="KJF16554.1"/>
    <property type="molecule type" value="Genomic_DNA"/>
</dbReference>
<evidence type="ECO:0000256" key="8">
    <source>
        <dbReference type="ARBA" id="ARBA00022781"/>
    </source>
</evidence>
<feature type="transmembrane region" description="Helical" evidence="12">
    <location>
        <begin position="149"/>
        <end position="169"/>
    </location>
</feature>
<protein>
    <submittedName>
        <fullName evidence="15">Chemotaxis protein PomA</fullName>
    </submittedName>
</protein>
<evidence type="ECO:0000256" key="6">
    <source>
        <dbReference type="ARBA" id="ARBA00022692"/>
    </source>
</evidence>
<name>A0A0D8HFA3_9ACTN</name>